<feature type="transmembrane region" description="Helical" evidence="1">
    <location>
        <begin position="524"/>
        <end position="544"/>
    </location>
</feature>
<keyword evidence="4" id="KW-1185">Reference proteome</keyword>
<evidence type="ECO:0000256" key="1">
    <source>
        <dbReference type="SAM" id="Phobius"/>
    </source>
</evidence>
<evidence type="ECO:0000313" key="4">
    <source>
        <dbReference type="Proteomes" id="UP001329430"/>
    </source>
</evidence>
<dbReference type="AlphaFoldDB" id="A0AAN7ZMF3"/>
<keyword evidence="1" id="KW-0812">Transmembrane</keyword>
<comment type="caution">
    <text evidence="3">The sequence shown here is derived from an EMBL/GenBank/DDBJ whole genome shotgun (WGS) entry which is preliminary data.</text>
</comment>
<feature type="signal peptide" evidence="2">
    <location>
        <begin position="1"/>
        <end position="19"/>
    </location>
</feature>
<feature type="transmembrane region" description="Helical" evidence="1">
    <location>
        <begin position="475"/>
        <end position="494"/>
    </location>
</feature>
<dbReference type="Proteomes" id="UP001329430">
    <property type="component" value="Chromosome 2"/>
</dbReference>
<accession>A0AAN7ZMF3</accession>
<sequence>MQHLALVSILATKISLYSATIPLFYKTKWENVHFNKEMKQPDNNQRTTESGLENTISDISRFTRKELHRLSTSFRPDLWTEVSNENNVEEPLKRKRALDFIGDFFSFCCGIATERKMNDLKIKTQRFKDFMQKMEIGPQKSLRDIGNSKKFEIYHDEVSTKFQKILMKYPQKLIWLTILDNYTLAIPLNKISRYYKLEICDCTVTDDTLIVHIKIPIVYQNKQWKLQELITTPVSWKNHTCTLMHEILYLSVSENDSETTLRSISGTGLHHCKPYADKLCFLPRHNTDTLYGPQCAYKMFLGSTIQELEEHCSFRCHASTSMIISEIQDDIFIVTHPLPDTIINCPDSQTKIADDSYGQPGALQISLPCHCSLLVNHEEVIAVRYPCSSQKAFKSKTINILPAVWSNFKTYEIKANEHNTVFHNISECLDNNWTTTVPHLNLSTSSVLSEIVSNLEKTLSESYNDLYTYQGDTTYLIWNVILTTLVLVLFYKIFRINSSALTILTQVVALEPEDKEIVEQSLTFSKWICLILFFMFIIIIALYFRCKRKNHITPRMNNTARWLSVVPKEPIHVAELERTREQSQSLSSLRGTEHIFVIDRRVEEHP</sequence>
<keyword evidence="1" id="KW-1133">Transmembrane helix</keyword>
<evidence type="ECO:0000313" key="3">
    <source>
        <dbReference type="EMBL" id="KAK5647842.1"/>
    </source>
</evidence>
<keyword evidence="1" id="KW-0472">Membrane</keyword>
<feature type="chain" id="PRO_5043013868" evidence="2">
    <location>
        <begin position="20"/>
        <end position="606"/>
    </location>
</feature>
<dbReference type="EMBL" id="JAVRBK010000002">
    <property type="protein sequence ID" value="KAK5647842.1"/>
    <property type="molecule type" value="Genomic_DNA"/>
</dbReference>
<proteinExistence type="predicted"/>
<keyword evidence="2" id="KW-0732">Signal</keyword>
<reference evidence="3 4" key="1">
    <citation type="journal article" date="2024" name="Insects">
        <title>An Improved Chromosome-Level Genome Assembly of the Firefly Pyrocoelia pectoralis.</title>
        <authorList>
            <person name="Fu X."/>
            <person name="Meyer-Rochow V.B."/>
            <person name="Ballantyne L."/>
            <person name="Zhu X."/>
        </authorList>
    </citation>
    <scope>NUCLEOTIDE SEQUENCE [LARGE SCALE GENOMIC DNA]</scope>
    <source>
        <strain evidence="3">XCY_ONT2</strain>
    </source>
</reference>
<organism evidence="3 4">
    <name type="scientific">Pyrocoelia pectoralis</name>
    <dbReference type="NCBI Taxonomy" id="417401"/>
    <lineage>
        <taxon>Eukaryota</taxon>
        <taxon>Metazoa</taxon>
        <taxon>Ecdysozoa</taxon>
        <taxon>Arthropoda</taxon>
        <taxon>Hexapoda</taxon>
        <taxon>Insecta</taxon>
        <taxon>Pterygota</taxon>
        <taxon>Neoptera</taxon>
        <taxon>Endopterygota</taxon>
        <taxon>Coleoptera</taxon>
        <taxon>Polyphaga</taxon>
        <taxon>Elateriformia</taxon>
        <taxon>Elateroidea</taxon>
        <taxon>Lampyridae</taxon>
        <taxon>Lampyrinae</taxon>
        <taxon>Pyrocoelia</taxon>
    </lineage>
</organism>
<evidence type="ECO:0000256" key="2">
    <source>
        <dbReference type="SAM" id="SignalP"/>
    </source>
</evidence>
<gene>
    <name evidence="3" type="ORF">RI129_002734</name>
</gene>
<name>A0AAN7ZMF3_9COLE</name>
<protein>
    <submittedName>
        <fullName evidence="3">Uncharacterized protein</fullName>
    </submittedName>
</protein>